<feature type="region of interest" description="Disordered" evidence="1">
    <location>
        <begin position="85"/>
        <end position="106"/>
    </location>
</feature>
<evidence type="ECO:0000259" key="3">
    <source>
        <dbReference type="Pfam" id="PF26133"/>
    </source>
</evidence>
<name>A0A8S1ZKH8_ARAAE</name>
<accession>A0A8S1ZKH8</accession>
<feature type="domain" description="DUF8039" evidence="3">
    <location>
        <begin position="352"/>
        <end position="434"/>
    </location>
</feature>
<feature type="domain" description="Transposase-associated" evidence="2">
    <location>
        <begin position="4"/>
        <end position="79"/>
    </location>
</feature>
<dbReference type="Proteomes" id="UP000682877">
    <property type="component" value="Chromosome 1"/>
</dbReference>
<keyword evidence="5" id="KW-1185">Reference proteome</keyword>
<evidence type="ECO:0000313" key="5">
    <source>
        <dbReference type="Proteomes" id="UP000682877"/>
    </source>
</evidence>
<proteinExistence type="predicted"/>
<dbReference type="EMBL" id="LR999451">
    <property type="protein sequence ID" value="CAE5960442.1"/>
    <property type="molecule type" value="Genomic_DNA"/>
</dbReference>
<gene>
    <name evidence="4" type="ORF">AARE701A_LOCUS3881</name>
</gene>
<dbReference type="InterPro" id="IPR058352">
    <property type="entry name" value="DUF8039"/>
</dbReference>
<dbReference type="Pfam" id="PF13963">
    <property type="entry name" value="Transpos_assoc"/>
    <property type="match status" value="1"/>
</dbReference>
<dbReference type="Pfam" id="PF26133">
    <property type="entry name" value="DUF8039"/>
    <property type="match status" value="2"/>
</dbReference>
<reference evidence="4" key="1">
    <citation type="submission" date="2021-01" db="EMBL/GenBank/DDBJ databases">
        <authorList>
            <person name="Bezrukov I."/>
        </authorList>
    </citation>
    <scope>NUCLEOTIDE SEQUENCE</scope>
</reference>
<dbReference type="PANTHER" id="PTHR33018">
    <property type="entry name" value="OS10G0338966 PROTEIN-RELATED"/>
    <property type="match status" value="1"/>
</dbReference>
<feature type="domain" description="DUF8039" evidence="3">
    <location>
        <begin position="206"/>
        <end position="289"/>
    </location>
</feature>
<feature type="region of interest" description="Disordered" evidence="1">
    <location>
        <begin position="293"/>
        <end position="352"/>
    </location>
</feature>
<feature type="compositionally biased region" description="Polar residues" evidence="1">
    <location>
        <begin position="293"/>
        <end position="322"/>
    </location>
</feature>
<evidence type="ECO:0000259" key="2">
    <source>
        <dbReference type="Pfam" id="PF13963"/>
    </source>
</evidence>
<dbReference type="AlphaFoldDB" id="A0A8S1ZKH8"/>
<organism evidence="4 5">
    <name type="scientific">Arabidopsis arenosa</name>
    <name type="common">Sand rock-cress</name>
    <name type="synonym">Cardaminopsis arenosa</name>
    <dbReference type="NCBI Taxonomy" id="38785"/>
    <lineage>
        <taxon>Eukaryota</taxon>
        <taxon>Viridiplantae</taxon>
        <taxon>Streptophyta</taxon>
        <taxon>Embryophyta</taxon>
        <taxon>Tracheophyta</taxon>
        <taxon>Spermatophyta</taxon>
        <taxon>Magnoliopsida</taxon>
        <taxon>eudicotyledons</taxon>
        <taxon>Gunneridae</taxon>
        <taxon>Pentapetalae</taxon>
        <taxon>rosids</taxon>
        <taxon>malvids</taxon>
        <taxon>Brassicales</taxon>
        <taxon>Brassicaceae</taxon>
        <taxon>Camelineae</taxon>
        <taxon>Arabidopsis</taxon>
    </lineage>
</organism>
<dbReference type="InterPro" id="IPR029480">
    <property type="entry name" value="Transpos_assoc"/>
</dbReference>
<sequence length="435" mass="48282">MLDKRWVHLCRVDPAYESGAWKFVRAVSDALGDGDMIVCPCIDCRNVDRHSESVVVDHLVTRGMDEAYKLRADWYHHGEVNSRTEFEKRGDAEVGENSAPRSVNKRGHPNCNLIDWDGTDDVVGEGRLLSSDSEDLVNGVRLGPYCVKVLVETARVPDAFLFRPAPNMFSMDQAVGELIAWPASNCVVTDVDVDQEDIVPKSPSTNSANKCKLMDWNGDEKVLVAEGRWQTQERKALVNGLPLGPNAVKVFVDVVHRPETFLWRPTAELQTIEDCLKSFVAWPARRVVFGTTSEGDATTSRSPVATPQRETVSSQLEKSATTPSPPVKKAKSASESPVVRRSPRKKANQVSMENQRCKLMAITGKKQVVAEGRWSSNNPDQVVHFVPLGPKGVRVWVDVVKVKDAAVWRPDDEIEVMEDAIGSSIAWPEDKVVLF</sequence>
<evidence type="ECO:0000313" key="4">
    <source>
        <dbReference type="EMBL" id="CAE5960442.1"/>
    </source>
</evidence>
<protein>
    <recommendedName>
        <fullName evidence="6">Transposase-associated domain-containing protein</fullName>
    </recommendedName>
</protein>
<dbReference type="PANTHER" id="PTHR33018:SF34">
    <property type="entry name" value="OS02G0472350 PROTEIN"/>
    <property type="match status" value="1"/>
</dbReference>
<evidence type="ECO:0000256" key="1">
    <source>
        <dbReference type="SAM" id="MobiDB-lite"/>
    </source>
</evidence>
<evidence type="ECO:0008006" key="6">
    <source>
        <dbReference type="Google" id="ProtNLM"/>
    </source>
</evidence>